<gene>
    <name evidence="2" type="ORF">CcCBS67573_g10355</name>
</gene>
<organism evidence="2 3">
    <name type="scientific">Chytriomyces confervae</name>
    <dbReference type="NCBI Taxonomy" id="246404"/>
    <lineage>
        <taxon>Eukaryota</taxon>
        <taxon>Fungi</taxon>
        <taxon>Fungi incertae sedis</taxon>
        <taxon>Chytridiomycota</taxon>
        <taxon>Chytridiomycota incertae sedis</taxon>
        <taxon>Chytridiomycetes</taxon>
        <taxon>Chytridiales</taxon>
        <taxon>Chytriomycetaceae</taxon>
        <taxon>Chytriomyces</taxon>
    </lineage>
</organism>
<accession>A0A507D329</accession>
<dbReference type="Proteomes" id="UP000320333">
    <property type="component" value="Unassembled WGS sequence"/>
</dbReference>
<evidence type="ECO:0000313" key="2">
    <source>
        <dbReference type="EMBL" id="TPX45711.1"/>
    </source>
</evidence>
<name>A0A507D329_9FUNG</name>
<comment type="caution">
    <text evidence="2">The sequence shown here is derived from an EMBL/GenBank/DDBJ whole genome shotgun (WGS) entry which is preliminary data.</text>
</comment>
<reference evidence="2 3" key="1">
    <citation type="journal article" date="2019" name="Sci. Rep.">
        <title>Comparative genomics of chytrid fungi reveal insights into the obligate biotrophic and pathogenic lifestyle of Synchytrium endobioticum.</title>
        <authorList>
            <person name="van de Vossenberg B.T.L.H."/>
            <person name="Warris S."/>
            <person name="Nguyen H.D.T."/>
            <person name="van Gent-Pelzer M.P.E."/>
            <person name="Joly D.L."/>
            <person name="van de Geest H.C."/>
            <person name="Bonants P.J.M."/>
            <person name="Smith D.S."/>
            <person name="Levesque C.A."/>
            <person name="van der Lee T.A.J."/>
        </authorList>
    </citation>
    <scope>NUCLEOTIDE SEQUENCE [LARGE SCALE GENOMIC DNA]</scope>
    <source>
        <strain evidence="2 3">CBS 675.73</strain>
    </source>
</reference>
<dbReference type="OrthoDB" id="1594986at2759"/>
<evidence type="ECO:0000259" key="1">
    <source>
        <dbReference type="PROSITE" id="PS50010"/>
    </source>
</evidence>
<proteinExistence type="predicted"/>
<sequence length="54" mass="6387">MRYALLLKELIKDTDPQTYPYTDELKDGLDAITRVNERLNEVLRKIENEHVVVD</sequence>
<dbReference type="InterPro" id="IPR035899">
    <property type="entry name" value="DBL_dom_sf"/>
</dbReference>
<dbReference type="InterPro" id="IPR000219">
    <property type="entry name" value="DH_dom"/>
</dbReference>
<dbReference type="EMBL" id="QEAP01001406">
    <property type="protein sequence ID" value="TPX45711.1"/>
    <property type="molecule type" value="Genomic_DNA"/>
</dbReference>
<keyword evidence="3" id="KW-1185">Reference proteome</keyword>
<dbReference type="SUPFAM" id="SSF48065">
    <property type="entry name" value="DBL homology domain (DH-domain)"/>
    <property type="match status" value="1"/>
</dbReference>
<evidence type="ECO:0000313" key="3">
    <source>
        <dbReference type="Proteomes" id="UP000320333"/>
    </source>
</evidence>
<feature type="domain" description="DH" evidence="1">
    <location>
        <begin position="1"/>
        <end position="42"/>
    </location>
</feature>
<dbReference type="Gene3D" id="1.20.900.10">
    <property type="entry name" value="Dbl homology (DH) domain"/>
    <property type="match status" value="1"/>
</dbReference>
<dbReference type="PROSITE" id="PS50010">
    <property type="entry name" value="DH_2"/>
    <property type="match status" value="1"/>
</dbReference>
<dbReference type="GO" id="GO:0005085">
    <property type="term" value="F:guanyl-nucleotide exchange factor activity"/>
    <property type="evidence" value="ECO:0007669"/>
    <property type="project" value="InterPro"/>
</dbReference>
<dbReference type="AlphaFoldDB" id="A0A507D329"/>
<protein>
    <recommendedName>
        <fullName evidence="1">DH domain-containing protein</fullName>
    </recommendedName>
</protein>